<comment type="catalytic activity">
    <reaction evidence="8">
        <text>L-seryl-[EGF-like domain protein] + UDP-alpha-D-xylose = 3-O-(beta-D-xylosyl)-L-seryl-[EGF-like domain protein] + UDP + H(+)</text>
        <dbReference type="Rhea" id="RHEA:62016"/>
        <dbReference type="Rhea" id="RHEA-COMP:16010"/>
        <dbReference type="Rhea" id="RHEA-COMP:16011"/>
        <dbReference type="ChEBI" id="CHEBI:15378"/>
        <dbReference type="ChEBI" id="CHEBI:29999"/>
        <dbReference type="ChEBI" id="CHEBI:57632"/>
        <dbReference type="ChEBI" id="CHEBI:58223"/>
        <dbReference type="ChEBI" id="CHEBI:132085"/>
    </reaction>
</comment>
<feature type="transmembrane region" description="Helical" evidence="11">
    <location>
        <begin position="21"/>
        <end position="41"/>
    </location>
</feature>
<keyword evidence="11" id="KW-0472">Membrane</keyword>
<dbReference type="InterPro" id="IPR013783">
    <property type="entry name" value="Ig-like_fold"/>
</dbReference>
<dbReference type="PANTHER" id="PTHR12203:SF18">
    <property type="entry name" value="PROTEIN O-GLUCOSYLTRANSFERASE 3"/>
    <property type="match status" value="1"/>
</dbReference>
<keyword evidence="11" id="KW-1133">Transmembrane helix</keyword>
<accession>A0A8C5G6I8</accession>
<dbReference type="SUPFAM" id="SSF81296">
    <property type="entry name" value="E set domains"/>
    <property type="match status" value="1"/>
</dbReference>
<feature type="repeat" description="Filamin" evidence="10">
    <location>
        <begin position="37"/>
        <end position="146"/>
    </location>
</feature>
<evidence type="ECO:0000256" key="4">
    <source>
        <dbReference type="ARBA" id="ARBA00022679"/>
    </source>
</evidence>
<dbReference type="GO" id="GO:0007399">
    <property type="term" value="P:nervous system development"/>
    <property type="evidence" value="ECO:0007669"/>
    <property type="project" value="UniProtKB-ARBA"/>
</dbReference>
<dbReference type="SMART" id="SM00672">
    <property type="entry name" value="CAP10"/>
    <property type="match status" value="1"/>
</dbReference>
<evidence type="ECO:0000256" key="10">
    <source>
        <dbReference type="PROSITE-ProRule" id="PRU00087"/>
    </source>
</evidence>
<dbReference type="SMART" id="SM00557">
    <property type="entry name" value="IG_FLMN"/>
    <property type="match status" value="1"/>
</dbReference>
<protein>
    <recommendedName>
        <fullName evidence="12">Glycosyl transferase CAP10 domain-containing protein</fullName>
    </recommendedName>
</protein>
<dbReference type="InterPro" id="IPR014756">
    <property type="entry name" value="Ig_E-set"/>
</dbReference>
<dbReference type="Gene3D" id="2.60.40.10">
    <property type="entry name" value="Immunoglobulins"/>
    <property type="match status" value="1"/>
</dbReference>
<keyword evidence="11" id="KW-0812">Transmembrane</keyword>
<keyword evidence="14" id="KW-1185">Reference proteome</keyword>
<dbReference type="Pfam" id="PF05686">
    <property type="entry name" value="Glyco_transf_90"/>
    <property type="match status" value="1"/>
</dbReference>
<evidence type="ECO:0000256" key="2">
    <source>
        <dbReference type="ARBA" id="ARBA00006063"/>
    </source>
</evidence>
<dbReference type="PANTHER" id="PTHR12203">
    <property type="entry name" value="KDEL LYS-ASP-GLU-LEU CONTAINING - RELATED"/>
    <property type="match status" value="1"/>
</dbReference>
<evidence type="ECO:0000256" key="5">
    <source>
        <dbReference type="ARBA" id="ARBA00022729"/>
    </source>
</evidence>
<dbReference type="GeneID" id="114465793"/>
<keyword evidence="7" id="KW-0325">Glycoprotein</keyword>
<dbReference type="GO" id="GO:0046527">
    <property type="term" value="F:glucosyltransferase activity"/>
    <property type="evidence" value="ECO:0007669"/>
    <property type="project" value="TreeGrafter"/>
</dbReference>
<dbReference type="OrthoDB" id="541052at2759"/>
<dbReference type="Ensembl" id="ENSGWIT00000019667.1">
    <property type="protein sequence ID" value="ENSGWIP00000017828.1"/>
    <property type="gene ID" value="ENSGWIG00000009904.1"/>
</dbReference>
<name>A0A8C5G6I8_GOUWI</name>
<keyword evidence="6" id="KW-0256">Endoplasmic reticulum</keyword>
<comment type="pathway">
    <text evidence="1">Protein modification; protein glycosylation.</text>
</comment>
<dbReference type="Pfam" id="PF00630">
    <property type="entry name" value="Filamin"/>
    <property type="match status" value="1"/>
</dbReference>
<evidence type="ECO:0000256" key="1">
    <source>
        <dbReference type="ARBA" id="ARBA00004922"/>
    </source>
</evidence>
<sequence length="520" mass="59611">MGLKPNTGPAESFRLGFCRRFLIFLLFLSTNVMVCVCGSVSPERSLVWGPGLEPESVLPVRYFYIQAVNSKGENLTTSPGKDTFKVKMGPLDKSEHIRISVPPPLDRGDGSFLMRYRLYGSALNGLKIEIFHQDVAVAASPYSLKGPVYHEYCDCPEEEAAAWLDVMQCPTVEPQVLADFKSFPTVDLQRLRQEVPVRFSNRGGLIHYSIINNQVYRRTLGKYTDFKMFSDEMLLSLIRKVRVPDVEFYINVGDWPLETKRTDPVPILSWCGSTDTRDIVLPTYEVTHSSLETMRGVTNDLLSVQGHTGPPWANKTDKAFFRGRDSREERLQLVTLSKKNPELLDAGITGWFFFRDREKQVGKVPLVGFFDFFKYKYQVNVDGSVAAYRFPYLMLGNSLVFKQDSHYYEYFYMHMKAGTHYIPLRRNLTDLLDKIQWAKENDAEAQEIAKAGQAAARQLLQPSRLYCYYYRVLHMYSQRQAGTPTRHVDMEHVPQPDDHTAACRCERKGTNKETSVKDEL</sequence>
<dbReference type="RefSeq" id="XP_028306850.1">
    <property type="nucleotide sequence ID" value="XM_028451049.1"/>
</dbReference>
<comment type="similarity">
    <text evidence="2">Belongs to the KDELC family.</text>
</comment>
<keyword evidence="4" id="KW-0808">Transferase</keyword>
<proteinExistence type="inferred from homology"/>
<evidence type="ECO:0000256" key="8">
    <source>
        <dbReference type="ARBA" id="ARBA00047553"/>
    </source>
</evidence>
<evidence type="ECO:0000256" key="9">
    <source>
        <dbReference type="ARBA" id="ARBA00049246"/>
    </source>
</evidence>
<dbReference type="InterPro" id="IPR006598">
    <property type="entry name" value="CAP10"/>
</dbReference>
<dbReference type="CTD" id="143888"/>
<reference evidence="13" key="3">
    <citation type="submission" date="2025-09" db="UniProtKB">
        <authorList>
            <consortium name="Ensembl"/>
        </authorList>
    </citation>
    <scope>IDENTIFICATION</scope>
</reference>
<evidence type="ECO:0000313" key="14">
    <source>
        <dbReference type="Proteomes" id="UP000694680"/>
    </source>
</evidence>
<keyword evidence="3" id="KW-0328">Glycosyltransferase</keyword>
<evidence type="ECO:0000256" key="7">
    <source>
        <dbReference type="ARBA" id="ARBA00023180"/>
    </source>
</evidence>
<feature type="domain" description="Glycosyl transferase CAP10" evidence="12">
    <location>
        <begin position="242"/>
        <end position="483"/>
    </location>
</feature>
<dbReference type="Proteomes" id="UP000694680">
    <property type="component" value="Chromosome 6"/>
</dbReference>
<gene>
    <name evidence="13" type="primary">poglut3</name>
</gene>
<dbReference type="FunFam" id="2.60.40.10:FF:000419">
    <property type="entry name" value="KDEL (Lys-Asp-Glu-Leu) containing 1"/>
    <property type="match status" value="1"/>
</dbReference>
<dbReference type="InterPro" id="IPR001298">
    <property type="entry name" value="Filamin/ABP280_rpt"/>
</dbReference>
<evidence type="ECO:0000256" key="6">
    <source>
        <dbReference type="ARBA" id="ARBA00022824"/>
    </source>
</evidence>
<dbReference type="InterPro" id="IPR017868">
    <property type="entry name" value="Filamin/ABP280_repeat-like"/>
</dbReference>
<keyword evidence="5" id="KW-0732">Signal</keyword>
<dbReference type="InterPro" id="IPR051091">
    <property type="entry name" value="O-Glucosyltr/Glycosyltrsf_90"/>
</dbReference>
<dbReference type="PROSITE" id="PS50194">
    <property type="entry name" value="FILAMIN_REPEAT"/>
    <property type="match status" value="1"/>
</dbReference>
<evidence type="ECO:0000313" key="13">
    <source>
        <dbReference type="Ensembl" id="ENSGWIP00000017828.1"/>
    </source>
</evidence>
<evidence type="ECO:0000256" key="3">
    <source>
        <dbReference type="ARBA" id="ARBA00022676"/>
    </source>
</evidence>
<evidence type="ECO:0000256" key="11">
    <source>
        <dbReference type="SAM" id="Phobius"/>
    </source>
</evidence>
<dbReference type="GO" id="GO:0012505">
    <property type="term" value="C:endomembrane system"/>
    <property type="evidence" value="ECO:0007669"/>
    <property type="project" value="TreeGrafter"/>
</dbReference>
<comment type="catalytic activity">
    <reaction evidence="9">
        <text>L-seryl-[EGF-like domain protein] + UDP-alpha-D-glucose = 3-O-(beta-D-glucosyl)-L-seryl-[EGF-like domain protein] + UDP + H(+)</text>
        <dbReference type="Rhea" id="RHEA:58116"/>
        <dbReference type="Rhea" id="RHEA-COMP:14610"/>
        <dbReference type="Rhea" id="RHEA-COMP:16010"/>
        <dbReference type="ChEBI" id="CHEBI:15378"/>
        <dbReference type="ChEBI" id="CHEBI:29999"/>
        <dbReference type="ChEBI" id="CHEBI:58223"/>
        <dbReference type="ChEBI" id="CHEBI:58885"/>
        <dbReference type="ChEBI" id="CHEBI:140576"/>
    </reaction>
</comment>
<dbReference type="AlphaFoldDB" id="A0A8C5G6I8"/>
<organism evidence="13 14">
    <name type="scientific">Gouania willdenowi</name>
    <name type="common">Blunt-snouted clingfish</name>
    <name type="synonym">Lepadogaster willdenowi</name>
    <dbReference type="NCBI Taxonomy" id="441366"/>
    <lineage>
        <taxon>Eukaryota</taxon>
        <taxon>Metazoa</taxon>
        <taxon>Chordata</taxon>
        <taxon>Craniata</taxon>
        <taxon>Vertebrata</taxon>
        <taxon>Euteleostomi</taxon>
        <taxon>Actinopterygii</taxon>
        <taxon>Neopterygii</taxon>
        <taxon>Teleostei</taxon>
        <taxon>Neoteleostei</taxon>
        <taxon>Acanthomorphata</taxon>
        <taxon>Ovalentaria</taxon>
        <taxon>Blenniimorphae</taxon>
        <taxon>Blenniiformes</taxon>
        <taxon>Gobiesocoidei</taxon>
        <taxon>Gobiesocidae</taxon>
        <taxon>Gobiesocinae</taxon>
        <taxon>Gouania</taxon>
    </lineage>
</organism>
<reference evidence="13" key="2">
    <citation type="submission" date="2025-08" db="UniProtKB">
        <authorList>
            <consortium name="Ensembl"/>
        </authorList>
    </citation>
    <scope>IDENTIFICATION</scope>
</reference>
<evidence type="ECO:0000259" key="12">
    <source>
        <dbReference type="SMART" id="SM00672"/>
    </source>
</evidence>
<reference evidence="13" key="1">
    <citation type="submission" date="2020-06" db="EMBL/GenBank/DDBJ databases">
        <authorList>
            <consortium name="Wellcome Sanger Institute Data Sharing"/>
        </authorList>
    </citation>
    <scope>NUCLEOTIDE SEQUENCE [LARGE SCALE GENOMIC DNA]</scope>
</reference>